<proteinExistence type="inferred from homology"/>
<dbReference type="GO" id="GO:0005829">
    <property type="term" value="C:cytosol"/>
    <property type="evidence" value="ECO:0007669"/>
    <property type="project" value="TreeGrafter"/>
</dbReference>
<dbReference type="PANTHER" id="PTHR30476">
    <property type="entry name" value="UPF0234 PROTEIN YAJQ"/>
    <property type="match status" value="1"/>
</dbReference>
<dbReference type="InterPro" id="IPR007551">
    <property type="entry name" value="YajQ/Smlt4090-like"/>
</dbReference>
<dbReference type="NCBIfam" id="NF003819">
    <property type="entry name" value="PRK05412.1"/>
    <property type="match status" value="1"/>
</dbReference>
<accession>A0A381U493</accession>
<dbReference type="InterPro" id="IPR036183">
    <property type="entry name" value="YajQ-like_sf"/>
</dbReference>
<evidence type="ECO:0000313" key="3">
    <source>
        <dbReference type="EMBL" id="SVA23046.1"/>
    </source>
</evidence>
<dbReference type="SUPFAM" id="SSF89963">
    <property type="entry name" value="YajQ-like"/>
    <property type="match status" value="2"/>
</dbReference>
<sequence length="162" mass="17640">MSSFDVVSEIDLQEVRNAVDQAAREAATRFDFKGTDSVVELSSDDIKLESSTEDRLAALVVVLEEKLVRRKVSLKVLDWGNVEQAGGGRSRQVAGLKAGISGDDARTINKLVKGLGLKGIQSQTQGDQLRVSGKKRDALQEVIAAIKEANLDLPLQFTNFRD</sequence>
<dbReference type="GO" id="GO:0000166">
    <property type="term" value="F:nucleotide binding"/>
    <property type="evidence" value="ECO:0007669"/>
    <property type="project" value="UniProtKB-KW"/>
</dbReference>
<dbReference type="Gene3D" id="3.30.70.860">
    <property type="match status" value="1"/>
</dbReference>
<dbReference type="PANTHER" id="PTHR30476:SF0">
    <property type="entry name" value="UPF0234 PROTEIN YAJQ"/>
    <property type="match status" value="1"/>
</dbReference>
<dbReference type="HAMAP" id="MF_00632">
    <property type="entry name" value="UPF0234"/>
    <property type="match status" value="1"/>
</dbReference>
<name>A0A381U493_9ZZZZ</name>
<dbReference type="AlphaFoldDB" id="A0A381U493"/>
<keyword evidence="1" id="KW-0547">Nucleotide-binding</keyword>
<dbReference type="Gene3D" id="3.30.70.990">
    <property type="entry name" value="YajQ-like, domain 2"/>
    <property type="match status" value="1"/>
</dbReference>
<dbReference type="EMBL" id="UINC01005707">
    <property type="protein sequence ID" value="SVA23046.1"/>
    <property type="molecule type" value="Genomic_DNA"/>
</dbReference>
<dbReference type="Pfam" id="PF04461">
    <property type="entry name" value="YajQ"/>
    <property type="match status" value="1"/>
</dbReference>
<protein>
    <submittedName>
        <fullName evidence="3">Uncharacterized protein</fullName>
    </submittedName>
</protein>
<gene>
    <name evidence="3" type="ORF">METZ01_LOCUS75900</name>
</gene>
<dbReference type="InterPro" id="IPR035571">
    <property type="entry name" value="UPF0234-like_C"/>
</dbReference>
<evidence type="ECO:0000256" key="1">
    <source>
        <dbReference type="ARBA" id="ARBA00022741"/>
    </source>
</evidence>
<reference evidence="3" key="1">
    <citation type="submission" date="2018-05" db="EMBL/GenBank/DDBJ databases">
        <authorList>
            <person name="Lanie J.A."/>
            <person name="Ng W.-L."/>
            <person name="Kazmierczak K.M."/>
            <person name="Andrzejewski T.M."/>
            <person name="Davidsen T.M."/>
            <person name="Wayne K.J."/>
            <person name="Tettelin H."/>
            <person name="Glass J.I."/>
            <person name="Rusch D."/>
            <person name="Podicherti R."/>
            <person name="Tsui H.-C.T."/>
            <person name="Winkler M.E."/>
        </authorList>
    </citation>
    <scope>NUCLEOTIDE SEQUENCE</scope>
</reference>
<evidence type="ECO:0000256" key="2">
    <source>
        <dbReference type="ARBA" id="ARBA00093450"/>
    </source>
</evidence>
<comment type="similarity">
    <text evidence="2">Belongs to the YajQ family.</text>
</comment>
<dbReference type="CDD" id="cd11740">
    <property type="entry name" value="YajQ_like"/>
    <property type="match status" value="1"/>
</dbReference>
<organism evidence="3">
    <name type="scientific">marine metagenome</name>
    <dbReference type="NCBI Taxonomy" id="408172"/>
    <lineage>
        <taxon>unclassified sequences</taxon>
        <taxon>metagenomes</taxon>
        <taxon>ecological metagenomes</taxon>
    </lineage>
</organism>
<dbReference type="InterPro" id="IPR035570">
    <property type="entry name" value="UPF0234_N"/>
</dbReference>